<dbReference type="AlphaFoldDB" id="A0A3L9YGD8"/>
<reference evidence="3 4" key="1">
    <citation type="submission" date="2018-10" db="EMBL/GenBank/DDBJ databases">
        <title>Genomic Encyclopedia of Archaeal and Bacterial Type Strains, Phase II (KMG-II): from individual species to whole genera.</title>
        <authorList>
            <person name="Goeker M."/>
        </authorList>
    </citation>
    <scope>NUCLEOTIDE SEQUENCE [LARGE SCALE GENOMIC DNA]</scope>
    <source>
        <strain evidence="3 4">DSM 23424</strain>
    </source>
</reference>
<evidence type="ECO:0000259" key="2">
    <source>
        <dbReference type="Pfam" id="PF13648"/>
    </source>
</evidence>
<feature type="signal peptide" evidence="1">
    <location>
        <begin position="1"/>
        <end position="22"/>
    </location>
</feature>
<evidence type="ECO:0000313" key="3">
    <source>
        <dbReference type="EMBL" id="RMA57175.1"/>
    </source>
</evidence>
<protein>
    <recommendedName>
        <fullName evidence="2">Lipocalin-like domain-containing protein</fullName>
    </recommendedName>
</protein>
<dbReference type="PROSITE" id="PS51257">
    <property type="entry name" value="PROKAR_LIPOPROTEIN"/>
    <property type="match status" value="1"/>
</dbReference>
<dbReference type="RefSeq" id="WP_121908593.1">
    <property type="nucleotide sequence ID" value="NZ_REFC01000015.1"/>
</dbReference>
<dbReference type="InterPro" id="IPR024311">
    <property type="entry name" value="Lipocalin-like"/>
</dbReference>
<organism evidence="3 4">
    <name type="scientific">Ulvibacter antarcticus</name>
    <dbReference type="NCBI Taxonomy" id="442714"/>
    <lineage>
        <taxon>Bacteria</taxon>
        <taxon>Pseudomonadati</taxon>
        <taxon>Bacteroidota</taxon>
        <taxon>Flavobacteriia</taxon>
        <taxon>Flavobacteriales</taxon>
        <taxon>Flavobacteriaceae</taxon>
        <taxon>Ulvibacter</taxon>
    </lineage>
</organism>
<evidence type="ECO:0000313" key="4">
    <source>
        <dbReference type="Proteomes" id="UP000271339"/>
    </source>
</evidence>
<sequence length="139" mass="15062">MKTLRILTLVILTIAISSCSKNDDTVVVEEVVELTTAQLLTSGPWYVEGISGSTLDECDKQTNFNFGDDGFMILERYFTNAGVCELDGSQAFNYTLSDMLIILENGGSGIVLTIDHISESQLLLIIGSGGGAETYILRK</sequence>
<accession>A0A3L9YGD8</accession>
<proteinExistence type="predicted"/>
<keyword evidence="4" id="KW-1185">Reference proteome</keyword>
<dbReference type="EMBL" id="REFC01000015">
    <property type="protein sequence ID" value="RMA57175.1"/>
    <property type="molecule type" value="Genomic_DNA"/>
</dbReference>
<gene>
    <name evidence="3" type="ORF">BXY75_3062</name>
</gene>
<feature type="domain" description="Lipocalin-like" evidence="2">
    <location>
        <begin position="43"/>
        <end position="122"/>
    </location>
</feature>
<feature type="chain" id="PRO_5018083591" description="Lipocalin-like domain-containing protein" evidence="1">
    <location>
        <begin position="23"/>
        <end position="139"/>
    </location>
</feature>
<keyword evidence="1" id="KW-0732">Signal</keyword>
<evidence type="ECO:0000256" key="1">
    <source>
        <dbReference type="SAM" id="SignalP"/>
    </source>
</evidence>
<dbReference type="Pfam" id="PF13648">
    <property type="entry name" value="Lipocalin_4"/>
    <property type="match status" value="1"/>
</dbReference>
<comment type="caution">
    <text evidence="3">The sequence shown here is derived from an EMBL/GenBank/DDBJ whole genome shotgun (WGS) entry which is preliminary data.</text>
</comment>
<name>A0A3L9YGD8_9FLAO</name>
<dbReference type="OrthoDB" id="1263404at2"/>
<dbReference type="Proteomes" id="UP000271339">
    <property type="component" value="Unassembled WGS sequence"/>
</dbReference>